<feature type="region of interest" description="Disordered" evidence="1">
    <location>
        <begin position="292"/>
        <end position="318"/>
    </location>
</feature>
<reference evidence="2 3" key="1">
    <citation type="submission" date="2017-03" db="EMBL/GenBank/DDBJ databases">
        <title>Genomes of endolithic fungi from Antarctica.</title>
        <authorList>
            <person name="Coleine C."/>
            <person name="Masonjones S."/>
            <person name="Stajich J.E."/>
        </authorList>
    </citation>
    <scope>NUCLEOTIDE SEQUENCE [LARGE SCALE GENOMIC DNA]</scope>
    <source>
        <strain evidence="2 3">CCFEE 6314</strain>
    </source>
</reference>
<protein>
    <submittedName>
        <fullName evidence="2">Uncharacterized protein</fullName>
    </submittedName>
</protein>
<dbReference type="EMBL" id="NAJM01000015">
    <property type="protein sequence ID" value="RVX71893.1"/>
    <property type="molecule type" value="Genomic_DNA"/>
</dbReference>
<feature type="compositionally biased region" description="Polar residues" evidence="1">
    <location>
        <begin position="292"/>
        <end position="309"/>
    </location>
</feature>
<feature type="region of interest" description="Disordered" evidence="1">
    <location>
        <begin position="362"/>
        <end position="397"/>
    </location>
</feature>
<evidence type="ECO:0000313" key="3">
    <source>
        <dbReference type="Proteomes" id="UP000288859"/>
    </source>
</evidence>
<organism evidence="2 3">
    <name type="scientific">Exophiala mesophila</name>
    <name type="common">Black yeast-like fungus</name>
    <dbReference type="NCBI Taxonomy" id="212818"/>
    <lineage>
        <taxon>Eukaryota</taxon>
        <taxon>Fungi</taxon>
        <taxon>Dikarya</taxon>
        <taxon>Ascomycota</taxon>
        <taxon>Pezizomycotina</taxon>
        <taxon>Eurotiomycetes</taxon>
        <taxon>Chaetothyriomycetidae</taxon>
        <taxon>Chaetothyriales</taxon>
        <taxon>Herpotrichiellaceae</taxon>
        <taxon>Exophiala</taxon>
    </lineage>
</organism>
<dbReference type="AlphaFoldDB" id="A0A438N830"/>
<evidence type="ECO:0000313" key="2">
    <source>
        <dbReference type="EMBL" id="RVX71893.1"/>
    </source>
</evidence>
<feature type="compositionally biased region" description="Low complexity" evidence="1">
    <location>
        <begin position="98"/>
        <end position="118"/>
    </location>
</feature>
<feature type="compositionally biased region" description="Basic and acidic residues" evidence="1">
    <location>
        <begin position="436"/>
        <end position="446"/>
    </location>
</feature>
<evidence type="ECO:0000256" key="1">
    <source>
        <dbReference type="SAM" id="MobiDB-lite"/>
    </source>
</evidence>
<name>A0A438N830_EXOME</name>
<dbReference type="OrthoDB" id="5377012at2759"/>
<feature type="compositionally biased region" description="Basic and acidic residues" evidence="1">
    <location>
        <begin position="47"/>
        <end position="58"/>
    </location>
</feature>
<dbReference type="Proteomes" id="UP000288859">
    <property type="component" value="Unassembled WGS sequence"/>
</dbReference>
<sequence length="446" mass="46409">MVSIIALPRTRPAKMRRVILIDQEDRHARRRPFAAWMRRLANLKTLHSDSNDSHDGARRSNLNMNIKSKRANITKNNPYPLSSRPDPAHNHSAYSTPLSSVRSRQSSLSQSKHSVSISHDSHLHNKSRAPTLATTAETTHSDAAPSGAGTSQSAPRTEGGRDSTFSSPAPSVRSFATTLTTVQSIAPAQHNLHNPSTLSQPSPTPPAFQLQPATAVPAHLAPHSHPTTYHTATANNVLTDDASILTLASSSKRRRRNSVDTNASMKALAPASMFGGSRESLPLSVLSGTMMHSTSGADTASLREPSTSGAGAGGHSRPLNAERASLISASGIAAPALASERNSYIGSKYGGGDAASVRSGLLGGGGHGRTDSVSGSIGGTKDLRDRAGDGTLVNGPGMVTAPTSPLIDGPGSATAYTSALGGVSEALKDDDGDDQQVVHDRPVLGR</sequence>
<feature type="region of interest" description="Disordered" evidence="1">
    <location>
        <begin position="191"/>
        <end position="210"/>
    </location>
</feature>
<feature type="compositionally biased region" description="Polar residues" evidence="1">
    <location>
        <begin position="163"/>
        <end position="172"/>
    </location>
</feature>
<dbReference type="VEuPathDB" id="FungiDB:PV10_08707"/>
<proteinExistence type="predicted"/>
<gene>
    <name evidence="2" type="ORF">B0A52_04292</name>
</gene>
<accession>A0A438N830</accession>
<feature type="region of interest" description="Disordered" evidence="1">
    <location>
        <begin position="424"/>
        <end position="446"/>
    </location>
</feature>
<comment type="caution">
    <text evidence="2">The sequence shown here is derived from an EMBL/GenBank/DDBJ whole genome shotgun (WGS) entry which is preliminary data.</text>
</comment>
<feature type="region of interest" description="Disordered" evidence="1">
    <location>
        <begin position="47"/>
        <end position="172"/>
    </location>
</feature>